<dbReference type="OrthoDB" id="3211555at2"/>
<keyword evidence="3" id="KW-0805">Transcription regulation</keyword>
<evidence type="ECO:0000259" key="6">
    <source>
        <dbReference type="Pfam" id="PF04542"/>
    </source>
</evidence>
<name>A0A543B3Q4_9ACTN</name>
<dbReference type="EMBL" id="VFOW01000001">
    <property type="protein sequence ID" value="TQL79468.1"/>
    <property type="molecule type" value="Genomic_DNA"/>
</dbReference>
<keyword evidence="9" id="KW-1185">Reference proteome</keyword>
<gene>
    <name evidence="8" type="ORF">FB566_5076</name>
</gene>
<organism evidence="8 9">
    <name type="scientific">Stackebrandtia endophytica</name>
    <dbReference type="NCBI Taxonomy" id="1496996"/>
    <lineage>
        <taxon>Bacteria</taxon>
        <taxon>Bacillati</taxon>
        <taxon>Actinomycetota</taxon>
        <taxon>Actinomycetes</taxon>
        <taxon>Glycomycetales</taxon>
        <taxon>Glycomycetaceae</taxon>
        <taxon>Stackebrandtia</taxon>
    </lineage>
</organism>
<feature type="domain" description="RNA polymerase sigma-70 region 2" evidence="6">
    <location>
        <begin position="12"/>
        <end position="75"/>
    </location>
</feature>
<dbReference type="Proteomes" id="UP000317043">
    <property type="component" value="Unassembled WGS sequence"/>
</dbReference>
<dbReference type="SUPFAM" id="SSF88946">
    <property type="entry name" value="Sigma2 domain of RNA polymerase sigma factors"/>
    <property type="match status" value="1"/>
</dbReference>
<dbReference type="InterPro" id="IPR013324">
    <property type="entry name" value="RNA_pol_sigma_r3/r4-like"/>
</dbReference>
<evidence type="ECO:0000313" key="8">
    <source>
        <dbReference type="EMBL" id="TQL79468.1"/>
    </source>
</evidence>
<dbReference type="PANTHER" id="PTHR30173:SF43">
    <property type="entry name" value="ECF RNA POLYMERASE SIGMA FACTOR SIGI-RELATED"/>
    <property type="match status" value="1"/>
</dbReference>
<dbReference type="Gene3D" id="1.10.1740.10">
    <property type="match status" value="1"/>
</dbReference>
<evidence type="ECO:0000313" key="9">
    <source>
        <dbReference type="Proteomes" id="UP000317043"/>
    </source>
</evidence>
<dbReference type="InterPro" id="IPR052704">
    <property type="entry name" value="ECF_Sigma-70_Domain"/>
</dbReference>
<protein>
    <submittedName>
        <fullName evidence="8">RNA polymerase sigma-70 factor (ECF subfamily)</fullName>
    </submittedName>
</protein>
<dbReference type="GO" id="GO:0006352">
    <property type="term" value="P:DNA-templated transcription initiation"/>
    <property type="evidence" value="ECO:0007669"/>
    <property type="project" value="InterPro"/>
</dbReference>
<feature type="domain" description="RNA polymerase sigma factor 70 region 4 type 2" evidence="7">
    <location>
        <begin position="111"/>
        <end position="160"/>
    </location>
</feature>
<evidence type="ECO:0000256" key="3">
    <source>
        <dbReference type="ARBA" id="ARBA00023015"/>
    </source>
</evidence>
<proteinExistence type="inferred from homology"/>
<comment type="subunit">
    <text evidence="2">Interacts transiently with the RNA polymerase catalytic core formed by RpoA, RpoB, RpoC and RpoZ (2 alpha, 1 beta, 1 beta' and 1 omega subunit) to form the RNA polymerase holoenzyme that can initiate transcription.</text>
</comment>
<dbReference type="PANTHER" id="PTHR30173">
    <property type="entry name" value="SIGMA 19 FACTOR"/>
    <property type="match status" value="1"/>
</dbReference>
<dbReference type="Pfam" id="PF08281">
    <property type="entry name" value="Sigma70_r4_2"/>
    <property type="match status" value="1"/>
</dbReference>
<comment type="similarity">
    <text evidence="1">Belongs to the sigma-70 factor family. ECF subfamily.</text>
</comment>
<dbReference type="AlphaFoldDB" id="A0A543B3Q4"/>
<dbReference type="InterPro" id="IPR013249">
    <property type="entry name" value="RNA_pol_sigma70_r4_t2"/>
</dbReference>
<keyword evidence="5" id="KW-0804">Transcription</keyword>
<dbReference type="Pfam" id="PF04542">
    <property type="entry name" value="Sigma70_r2"/>
    <property type="match status" value="1"/>
</dbReference>
<evidence type="ECO:0000256" key="2">
    <source>
        <dbReference type="ARBA" id="ARBA00011344"/>
    </source>
</evidence>
<sequence>MCRSTDEAAVAFEALRPRLLGVAYGLLSSVAEAEDVVQEAWIRLQRTQLDAIEDLTGWLVTTTSRIALDVLRSARARRETYVGPWLPEPVETSPDPADSVGFADSMSWAMLVVLETLAPAERAAFVLHDVFGLSFNEVGSALGRNPAACRKLASRARKHIEDRKPRFDVDPAEHRATVNAFARAAVSGDLSGLLRLLAPDAVLTADGGGVAVAARRPIIGAERIASFLAMTTSGEKGLSTQTTVVNGTPAVLVYEAGKVITVMSLYIHDGLIVTIDAVRNPNKFHGLRHRQITSKTTEGDTT</sequence>
<dbReference type="InterPro" id="IPR013325">
    <property type="entry name" value="RNA_pol_sigma_r2"/>
</dbReference>
<evidence type="ECO:0000256" key="1">
    <source>
        <dbReference type="ARBA" id="ARBA00010641"/>
    </source>
</evidence>
<dbReference type="GO" id="GO:0003677">
    <property type="term" value="F:DNA binding"/>
    <property type="evidence" value="ECO:0007669"/>
    <property type="project" value="InterPro"/>
</dbReference>
<evidence type="ECO:0000256" key="4">
    <source>
        <dbReference type="ARBA" id="ARBA00023082"/>
    </source>
</evidence>
<comment type="caution">
    <text evidence="8">The sequence shown here is derived from an EMBL/GenBank/DDBJ whole genome shotgun (WGS) entry which is preliminary data.</text>
</comment>
<dbReference type="SUPFAM" id="SSF54427">
    <property type="entry name" value="NTF2-like"/>
    <property type="match status" value="1"/>
</dbReference>
<reference evidence="8 9" key="1">
    <citation type="submission" date="2019-06" db="EMBL/GenBank/DDBJ databases">
        <title>Sequencing the genomes of 1000 actinobacteria strains.</title>
        <authorList>
            <person name="Klenk H.-P."/>
        </authorList>
    </citation>
    <scope>NUCLEOTIDE SEQUENCE [LARGE SCALE GENOMIC DNA]</scope>
    <source>
        <strain evidence="8 9">DSM 45928</strain>
    </source>
</reference>
<dbReference type="InterPro" id="IPR014284">
    <property type="entry name" value="RNA_pol_sigma-70_dom"/>
</dbReference>
<dbReference type="InterPro" id="IPR036388">
    <property type="entry name" value="WH-like_DNA-bd_sf"/>
</dbReference>
<keyword evidence="4" id="KW-0731">Sigma factor</keyword>
<dbReference type="Gene3D" id="3.10.450.50">
    <property type="match status" value="1"/>
</dbReference>
<dbReference type="NCBIfam" id="NF007214">
    <property type="entry name" value="PRK09636.1"/>
    <property type="match status" value="1"/>
</dbReference>
<dbReference type="SUPFAM" id="SSF88659">
    <property type="entry name" value="Sigma3 and sigma4 domains of RNA polymerase sigma factors"/>
    <property type="match status" value="1"/>
</dbReference>
<evidence type="ECO:0000259" key="7">
    <source>
        <dbReference type="Pfam" id="PF08281"/>
    </source>
</evidence>
<dbReference type="GO" id="GO:0016987">
    <property type="term" value="F:sigma factor activity"/>
    <property type="evidence" value="ECO:0007669"/>
    <property type="project" value="UniProtKB-KW"/>
</dbReference>
<dbReference type="Gene3D" id="1.10.10.10">
    <property type="entry name" value="Winged helix-like DNA-binding domain superfamily/Winged helix DNA-binding domain"/>
    <property type="match status" value="1"/>
</dbReference>
<accession>A0A543B3Q4</accession>
<evidence type="ECO:0000256" key="5">
    <source>
        <dbReference type="ARBA" id="ARBA00023163"/>
    </source>
</evidence>
<dbReference type="NCBIfam" id="TIGR02937">
    <property type="entry name" value="sigma70-ECF"/>
    <property type="match status" value="1"/>
</dbReference>
<dbReference type="InterPro" id="IPR007627">
    <property type="entry name" value="RNA_pol_sigma70_r2"/>
</dbReference>
<dbReference type="InParanoid" id="A0A543B3Q4"/>
<dbReference type="RefSeq" id="WP_142044797.1">
    <property type="nucleotide sequence ID" value="NZ_JBHTGS010000002.1"/>
</dbReference>
<dbReference type="InterPro" id="IPR032710">
    <property type="entry name" value="NTF2-like_dom_sf"/>
</dbReference>